<name>A0A9N8HJ48_9STRA</name>
<dbReference type="OrthoDB" id="6220758at2759"/>
<dbReference type="SUPFAM" id="SSF53067">
    <property type="entry name" value="Actin-like ATPase domain"/>
    <property type="match status" value="2"/>
</dbReference>
<dbReference type="AlphaFoldDB" id="A0A9N8HJ48"/>
<comment type="caution">
    <text evidence="4">The sequence shown here is derived from an EMBL/GenBank/DDBJ whole genome shotgun (WGS) entry which is preliminary data.</text>
</comment>
<dbReference type="Gene3D" id="3.30.420.40">
    <property type="match status" value="4"/>
</dbReference>
<sequence length="633" mass="72769">MPESKSKGRSSRSRASPAKKTEPKKKRRTSSTTSKKSKEAASRATTTASTPAPSAVLIVDNGGDKLKYGWMTPNADAATTPQYLPNVTARLKHQLTILVGDQVEETAERNPSQMYAITRSTERGIVTHLGNQVQVWKRMLDLLGVVIPPPLLDHGEASKAFGWKVTHRRKQQPQQSQQQQTTQRIPAVSLAVLLLVPPHCPRLVLDQIMHVWMEDFGVSHVGFATSQMCATQPHAKFQTGCLVDVGWSATHVVPTFQNMPQQNAIRRMPLGGRHLVNIWKYYASYRQYNLMDQEWILRDVVRQLAYISLDFQKELQLAQSTLPGRRSFDRNFVLPDYQTTFRGQVELTDFAKYQLEQEEEKRKKKEQEENNAQQQQQEADDESEDDDEDFNDDQPAQEDDNAQKDEVKKMDEDENSPDGEDAEKDRQTSKKTKKKKKSRKKRRGKRKRDQEDDDDDDEEEEEDEDDNKQLLRQRLLRQQQEEERRRRELEAEQQVLSVSVERFTVPEVLFRPSDANLPVELAGLPHLILQSIKACPSFLQPALYRSIHITGGLSQLPNLQPRLEQELRTLIPNELEMKVTLSEHPVDGAWLGARDWIREKPYTQWSVSRDEWEASQKRKAWIKLLTVNGGALV</sequence>
<dbReference type="InterPro" id="IPR043129">
    <property type="entry name" value="ATPase_NBD"/>
</dbReference>
<dbReference type="SMART" id="SM00268">
    <property type="entry name" value="ACTIN"/>
    <property type="match status" value="1"/>
</dbReference>
<organism evidence="4 5">
    <name type="scientific">Seminavis robusta</name>
    <dbReference type="NCBI Taxonomy" id="568900"/>
    <lineage>
        <taxon>Eukaryota</taxon>
        <taxon>Sar</taxon>
        <taxon>Stramenopiles</taxon>
        <taxon>Ochrophyta</taxon>
        <taxon>Bacillariophyta</taxon>
        <taxon>Bacillariophyceae</taxon>
        <taxon>Bacillariophycidae</taxon>
        <taxon>Naviculales</taxon>
        <taxon>Naviculaceae</taxon>
        <taxon>Seminavis</taxon>
    </lineage>
</organism>
<comment type="similarity">
    <text evidence="2">Belongs to the actin family.</text>
</comment>
<feature type="compositionally biased region" description="Basic and acidic residues" evidence="3">
    <location>
        <begin position="401"/>
        <end position="411"/>
    </location>
</feature>
<feature type="compositionally biased region" description="Acidic residues" evidence="3">
    <location>
        <begin position="378"/>
        <end position="400"/>
    </location>
</feature>
<reference evidence="4" key="1">
    <citation type="submission" date="2020-06" db="EMBL/GenBank/DDBJ databases">
        <authorList>
            <consortium name="Plant Systems Biology data submission"/>
        </authorList>
    </citation>
    <scope>NUCLEOTIDE SEQUENCE</scope>
    <source>
        <strain evidence="4">D6</strain>
    </source>
</reference>
<proteinExistence type="inferred from homology"/>
<evidence type="ECO:0000256" key="3">
    <source>
        <dbReference type="SAM" id="MobiDB-lite"/>
    </source>
</evidence>
<feature type="region of interest" description="Disordered" evidence="3">
    <location>
        <begin position="1"/>
        <end position="56"/>
    </location>
</feature>
<protein>
    <submittedName>
        <fullName evidence="4">Actin-66</fullName>
    </submittedName>
</protein>
<evidence type="ECO:0000313" key="4">
    <source>
        <dbReference type="EMBL" id="CAB9514677.1"/>
    </source>
</evidence>
<evidence type="ECO:0000313" key="5">
    <source>
        <dbReference type="Proteomes" id="UP001153069"/>
    </source>
</evidence>
<gene>
    <name evidence="4" type="ORF">SEMRO_668_G184300.1</name>
</gene>
<dbReference type="Pfam" id="PF00022">
    <property type="entry name" value="Actin"/>
    <property type="match status" value="1"/>
</dbReference>
<keyword evidence="5" id="KW-1185">Reference proteome</keyword>
<feature type="compositionally biased region" description="Basic and acidic residues" evidence="3">
    <location>
        <begin position="359"/>
        <end position="368"/>
    </location>
</feature>
<feature type="compositionally biased region" description="Acidic residues" evidence="3">
    <location>
        <begin position="451"/>
        <end position="466"/>
    </location>
</feature>
<comment type="catalytic activity">
    <reaction evidence="1">
        <text>ATP + H2O = ADP + phosphate + H(+)</text>
        <dbReference type="Rhea" id="RHEA:13065"/>
        <dbReference type="ChEBI" id="CHEBI:15377"/>
        <dbReference type="ChEBI" id="CHEBI:15378"/>
        <dbReference type="ChEBI" id="CHEBI:30616"/>
        <dbReference type="ChEBI" id="CHEBI:43474"/>
        <dbReference type="ChEBI" id="CHEBI:456216"/>
    </reaction>
</comment>
<dbReference type="Gene3D" id="3.90.640.10">
    <property type="entry name" value="Actin, Chain A, domain 4"/>
    <property type="match status" value="2"/>
</dbReference>
<accession>A0A9N8HJ48</accession>
<dbReference type="Proteomes" id="UP001153069">
    <property type="component" value="Unassembled WGS sequence"/>
</dbReference>
<dbReference type="EMBL" id="CAICTM010000667">
    <property type="protein sequence ID" value="CAB9514677.1"/>
    <property type="molecule type" value="Genomic_DNA"/>
</dbReference>
<feature type="compositionally biased region" description="Low complexity" evidence="3">
    <location>
        <begin position="42"/>
        <end position="55"/>
    </location>
</feature>
<evidence type="ECO:0000256" key="1">
    <source>
        <dbReference type="ARBA" id="ARBA00049360"/>
    </source>
</evidence>
<dbReference type="PANTHER" id="PTHR11937">
    <property type="entry name" value="ACTIN"/>
    <property type="match status" value="1"/>
</dbReference>
<dbReference type="InterPro" id="IPR004000">
    <property type="entry name" value="Actin"/>
</dbReference>
<feature type="compositionally biased region" description="Basic residues" evidence="3">
    <location>
        <begin position="429"/>
        <end position="447"/>
    </location>
</feature>
<feature type="compositionally biased region" description="Acidic residues" evidence="3">
    <location>
        <begin position="412"/>
        <end position="422"/>
    </location>
</feature>
<evidence type="ECO:0000256" key="2">
    <source>
        <dbReference type="RuleBase" id="RU000487"/>
    </source>
</evidence>
<feature type="region of interest" description="Disordered" evidence="3">
    <location>
        <begin position="359"/>
        <end position="467"/>
    </location>
</feature>